<name>A0AAD5SQK5_9FUNG</name>
<comment type="caution">
    <text evidence="8">The sequence shown here is derived from an EMBL/GenBank/DDBJ whole genome shotgun (WGS) entry which is preliminary data.</text>
</comment>
<gene>
    <name evidence="8" type="ORF">HK100_006382</name>
</gene>
<evidence type="ECO:0000256" key="5">
    <source>
        <dbReference type="ARBA" id="ARBA00022842"/>
    </source>
</evidence>
<keyword evidence="9" id="KW-1185">Reference proteome</keyword>
<proteinExistence type="predicted"/>
<evidence type="ECO:0000256" key="1">
    <source>
        <dbReference type="ARBA" id="ARBA00001936"/>
    </source>
</evidence>
<dbReference type="GO" id="GO:0046872">
    <property type="term" value="F:metal ion binding"/>
    <property type="evidence" value="ECO:0007669"/>
    <property type="project" value="UniProtKB-KW"/>
</dbReference>
<evidence type="ECO:0000256" key="2">
    <source>
        <dbReference type="ARBA" id="ARBA00001946"/>
    </source>
</evidence>
<sequence>MTSHSLVIRRLSEALQRANSKASIRWKYSSNSPREAAVLALLADARTDTTATKEMRIEDLGVVLTVRAAGLRRHAGEVSLCGGAVDATDENAVAAAIRETHEEIGVDPRRLAILGPLPSVPDHTFETRVAPFLALVVGGAQNASSSTSATPPNASPAIARFDKLSLVLSPNEVESCFVMKIADLLDSGNQAFEQFRGNAQLRIPTWYGPNNERIWGLTAYIIDNMLKTVIQPAINEQKNNS</sequence>
<keyword evidence="6" id="KW-0464">Manganese</keyword>
<dbReference type="EMBL" id="JADGJH010002965">
    <property type="protein sequence ID" value="KAJ3093854.1"/>
    <property type="molecule type" value="Genomic_DNA"/>
</dbReference>
<reference evidence="8" key="1">
    <citation type="submission" date="2020-05" db="EMBL/GenBank/DDBJ databases">
        <title>Phylogenomic resolution of chytrid fungi.</title>
        <authorList>
            <person name="Stajich J.E."/>
            <person name="Amses K."/>
            <person name="Simmons R."/>
            <person name="Seto K."/>
            <person name="Myers J."/>
            <person name="Bonds A."/>
            <person name="Quandt C.A."/>
            <person name="Barry K."/>
            <person name="Liu P."/>
            <person name="Grigoriev I."/>
            <person name="Longcore J.E."/>
            <person name="James T.Y."/>
        </authorList>
    </citation>
    <scope>NUCLEOTIDE SEQUENCE</scope>
    <source>
        <strain evidence="8">JEL0513</strain>
    </source>
</reference>
<dbReference type="Pfam" id="PF00293">
    <property type="entry name" value="NUDIX"/>
    <property type="match status" value="1"/>
</dbReference>
<dbReference type="Proteomes" id="UP001211907">
    <property type="component" value="Unassembled WGS sequence"/>
</dbReference>
<evidence type="ECO:0000313" key="8">
    <source>
        <dbReference type="EMBL" id="KAJ3093854.1"/>
    </source>
</evidence>
<dbReference type="InterPro" id="IPR045121">
    <property type="entry name" value="CoAse"/>
</dbReference>
<protein>
    <recommendedName>
        <fullName evidence="7">Nudix hydrolase domain-containing protein</fullName>
    </recommendedName>
</protein>
<evidence type="ECO:0000256" key="3">
    <source>
        <dbReference type="ARBA" id="ARBA00022723"/>
    </source>
</evidence>
<evidence type="ECO:0000256" key="6">
    <source>
        <dbReference type="ARBA" id="ARBA00023211"/>
    </source>
</evidence>
<organism evidence="8 9">
    <name type="scientific">Physocladia obscura</name>
    <dbReference type="NCBI Taxonomy" id="109957"/>
    <lineage>
        <taxon>Eukaryota</taxon>
        <taxon>Fungi</taxon>
        <taxon>Fungi incertae sedis</taxon>
        <taxon>Chytridiomycota</taxon>
        <taxon>Chytridiomycota incertae sedis</taxon>
        <taxon>Chytridiomycetes</taxon>
        <taxon>Chytridiales</taxon>
        <taxon>Chytriomycetaceae</taxon>
        <taxon>Physocladia</taxon>
    </lineage>
</organism>
<dbReference type="CDD" id="cd03426">
    <property type="entry name" value="NUDIX_CoAse_Nudt7"/>
    <property type="match status" value="1"/>
</dbReference>
<dbReference type="Gene3D" id="3.90.79.10">
    <property type="entry name" value="Nucleoside Triphosphate Pyrophosphohydrolase"/>
    <property type="match status" value="1"/>
</dbReference>
<dbReference type="AlphaFoldDB" id="A0AAD5SQK5"/>
<accession>A0AAD5SQK5</accession>
<keyword evidence="3" id="KW-0479">Metal-binding</keyword>
<dbReference type="GO" id="GO:0010945">
    <property type="term" value="F:coenzyme A diphosphatase activity"/>
    <property type="evidence" value="ECO:0007669"/>
    <property type="project" value="InterPro"/>
</dbReference>
<dbReference type="InterPro" id="IPR000086">
    <property type="entry name" value="NUDIX_hydrolase_dom"/>
</dbReference>
<dbReference type="PROSITE" id="PS51462">
    <property type="entry name" value="NUDIX"/>
    <property type="match status" value="1"/>
</dbReference>
<evidence type="ECO:0000256" key="4">
    <source>
        <dbReference type="ARBA" id="ARBA00022801"/>
    </source>
</evidence>
<evidence type="ECO:0000313" key="9">
    <source>
        <dbReference type="Proteomes" id="UP001211907"/>
    </source>
</evidence>
<dbReference type="InterPro" id="IPR015797">
    <property type="entry name" value="NUDIX_hydrolase-like_dom_sf"/>
</dbReference>
<evidence type="ECO:0000259" key="7">
    <source>
        <dbReference type="PROSITE" id="PS51462"/>
    </source>
</evidence>
<comment type="cofactor">
    <cofactor evidence="1">
        <name>Mn(2+)</name>
        <dbReference type="ChEBI" id="CHEBI:29035"/>
    </cofactor>
</comment>
<keyword evidence="4" id="KW-0378">Hydrolase</keyword>
<dbReference type="SUPFAM" id="SSF55811">
    <property type="entry name" value="Nudix"/>
    <property type="match status" value="1"/>
</dbReference>
<dbReference type="PANTHER" id="PTHR12992:SF11">
    <property type="entry name" value="MITOCHONDRIAL COENZYME A DIPHOSPHATASE NUDT8"/>
    <property type="match status" value="1"/>
</dbReference>
<keyword evidence="5" id="KW-0460">Magnesium</keyword>
<comment type="cofactor">
    <cofactor evidence="2">
        <name>Mg(2+)</name>
        <dbReference type="ChEBI" id="CHEBI:18420"/>
    </cofactor>
</comment>
<feature type="domain" description="Nudix hydrolase" evidence="7">
    <location>
        <begin position="33"/>
        <end position="202"/>
    </location>
</feature>
<dbReference type="PANTHER" id="PTHR12992">
    <property type="entry name" value="NUDIX HYDROLASE"/>
    <property type="match status" value="1"/>
</dbReference>